<gene>
    <name evidence="9" type="ORF">T552_03258</name>
</gene>
<dbReference type="Proteomes" id="UP000054454">
    <property type="component" value="Unassembled WGS sequence"/>
</dbReference>
<feature type="transmembrane region" description="Helical" evidence="7">
    <location>
        <begin position="289"/>
        <end position="309"/>
    </location>
</feature>
<reference evidence="10" key="1">
    <citation type="journal article" date="2016" name="Nat. Commun.">
        <title>Genome analysis of three Pneumocystis species reveals adaptation mechanisms to life exclusively in mammalian hosts.</title>
        <authorList>
            <person name="Ma L."/>
            <person name="Chen Z."/>
            <person name="Huang D.W."/>
            <person name="Kutty G."/>
            <person name="Ishihara M."/>
            <person name="Wang H."/>
            <person name="Abouelleil A."/>
            <person name="Bishop L."/>
            <person name="Davey E."/>
            <person name="Deng R."/>
            <person name="Deng X."/>
            <person name="Fan L."/>
            <person name="Fantoni G."/>
            <person name="Fitzgerald M."/>
            <person name="Gogineni E."/>
            <person name="Goldberg J.M."/>
            <person name="Handley G."/>
            <person name="Hu X."/>
            <person name="Huber C."/>
            <person name="Jiao X."/>
            <person name="Jones K."/>
            <person name="Levin J.Z."/>
            <person name="Liu Y."/>
            <person name="Macdonald P."/>
            <person name="Melnikov A."/>
            <person name="Raley C."/>
            <person name="Sassi M."/>
            <person name="Sherman B.T."/>
            <person name="Song X."/>
            <person name="Sykes S."/>
            <person name="Tran B."/>
            <person name="Walsh L."/>
            <person name="Xia Y."/>
            <person name="Yang J."/>
            <person name="Young S."/>
            <person name="Zeng Q."/>
            <person name="Zheng X."/>
            <person name="Stephens R."/>
            <person name="Nusbaum C."/>
            <person name="Birren B.W."/>
            <person name="Azadi P."/>
            <person name="Lempicki R.A."/>
            <person name="Cuomo C.A."/>
            <person name="Kovacs J.A."/>
        </authorList>
    </citation>
    <scope>NUCLEOTIDE SEQUENCE [LARGE SCALE GENOMIC DNA]</scope>
    <source>
        <strain evidence="10">B80</strain>
    </source>
</reference>
<keyword evidence="10" id="KW-1185">Reference proteome</keyword>
<dbReference type="GO" id="GO:0016020">
    <property type="term" value="C:membrane"/>
    <property type="evidence" value="ECO:0007669"/>
    <property type="project" value="UniProtKB-SubCell"/>
</dbReference>
<feature type="transmembrane region" description="Helical" evidence="7">
    <location>
        <begin position="204"/>
        <end position="226"/>
    </location>
</feature>
<dbReference type="PANTHER" id="PTHR43791:SF85">
    <property type="entry name" value="TRANSPORTER, PUTATIVE (AFU_ORTHOLOGUE AFUA_6G00710)-RELATED"/>
    <property type="match status" value="1"/>
</dbReference>
<feature type="domain" description="Major facilitator superfamily (MFS) profile" evidence="8">
    <location>
        <begin position="45"/>
        <end position="474"/>
    </location>
</feature>
<proteinExistence type="inferred from homology"/>
<evidence type="ECO:0000313" key="9">
    <source>
        <dbReference type="EMBL" id="KTW25984.1"/>
    </source>
</evidence>
<evidence type="ECO:0000256" key="4">
    <source>
        <dbReference type="ARBA" id="ARBA00022989"/>
    </source>
</evidence>
<dbReference type="EMBL" id="LFVZ01000015">
    <property type="protein sequence ID" value="KTW25984.1"/>
    <property type="molecule type" value="Genomic_DNA"/>
</dbReference>
<dbReference type="GeneID" id="28937971"/>
<keyword evidence="4 7" id="KW-1133">Transmembrane helix</keyword>
<organism evidence="9 10">
    <name type="scientific">Pneumocystis carinii (strain B80)</name>
    <name type="common">Rat pneumocystis pneumonia agent</name>
    <name type="synonym">Pneumocystis carinii f. sp. carinii</name>
    <dbReference type="NCBI Taxonomy" id="1408658"/>
    <lineage>
        <taxon>Eukaryota</taxon>
        <taxon>Fungi</taxon>
        <taxon>Dikarya</taxon>
        <taxon>Ascomycota</taxon>
        <taxon>Taphrinomycotina</taxon>
        <taxon>Pneumocystomycetes</taxon>
        <taxon>Pneumocystaceae</taxon>
        <taxon>Pneumocystis</taxon>
    </lineage>
</organism>
<dbReference type="VEuPathDB" id="FungiDB:T552_03258"/>
<keyword evidence="5 7" id="KW-0472">Membrane</keyword>
<sequence>MDETHIKEEKENEEQTNNQLDFTLDDSRFDKEYDKKVVRRIDLITVPIAIIFYFLSYLDRTNIGNARLSGLEKDLNITEKQFKFSLTILFIPYILMDIPSNLIMKKIKPNIWLPTLILSFGIVGTFQGFIKTVNQLYACRFFLGLASGGVFPGIILYLSGWYKPRERQLRIGMFWSASIVSGTLGGFIAAALETMRGLGGLNGWSWIFIIEGLITIFFGILGYFVMPQGIENARFLNSDQKYWASKRLLLEEQRTSSIVISHPDTGEMPYDNKRFKWSYVASTFKSPHIILLAFIALSSGLNVYSYAYFMPTIIRSFIGADKRIEIIQLLTIPPYLIPLVTILLTSYYADKKFQRIYIMIVFTTIAAIGMIIAYFNISSNFNYFSTFLIICGIYTVFPSYLAIASNNVAPYYKRATTIGLLIVMSNSGGILSSWMFNKSEAPRYAISYSIIFTLTVISIFLSIILRIYYVKENNRRQKLLAEKAQSFNTLEEFYKACDQGDRHVGFKYSL</sequence>
<evidence type="ECO:0000256" key="5">
    <source>
        <dbReference type="ARBA" id="ARBA00023136"/>
    </source>
</evidence>
<feature type="transmembrane region" description="Helical" evidence="7">
    <location>
        <begin position="383"/>
        <end position="403"/>
    </location>
</feature>
<feature type="transmembrane region" description="Helical" evidence="7">
    <location>
        <begin position="142"/>
        <end position="162"/>
    </location>
</feature>
<comment type="caution">
    <text evidence="9">The sequence shown here is derived from an EMBL/GenBank/DDBJ whole genome shotgun (WGS) entry which is preliminary data.</text>
</comment>
<dbReference type="InterPro" id="IPR020846">
    <property type="entry name" value="MFS_dom"/>
</dbReference>
<comment type="similarity">
    <text evidence="6">Belongs to the major facilitator superfamily. Allantoate permease family.</text>
</comment>
<keyword evidence="3 7" id="KW-0812">Transmembrane</keyword>
<dbReference type="RefSeq" id="XP_018224564.1">
    <property type="nucleotide sequence ID" value="XM_018371768.1"/>
</dbReference>
<keyword evidence="2" id="KW-0813">Transport</keyword>
<dbReference type="AlphaFoldDB" id="A0A0W4ZC43"/>
<comment type="subcellular location">
    <subcellularLocation>
        <location evidence="1">Membrane</location>
        <topology evidence="1">Multi-pass membrane protein</topology>
    </subcellularLocation>
</comment>
<dbReference type="InterPro" id="IPR011701">
    <property type="entry name" value="MFS"/>
</dbReference>
<evidence type="ECO:0000259" key="8">
    <source>
        <dbReference type="PROSITE" id="PS50850"/>
    </source>
</evidence>
<evidence type="ECO:0000256" key="1">
    <source>
        <dbReference type="ARBA" id="ARBA00004141"/>
    </source>
</evidence>
<feature type="transmembrane region" description="Helical" evidence="7">
    <location>
        <begin position="448"/>
        <end position="469"/>
    </location>
</feature>
<feature type="transmembrane region" description="Helical" evidence="7">
    <location>
        <begin position="329"/>
        <end position="349"/>
    </location>
</feature>
<dbReference type="GO" id="GO:0022857">
    <property type="term" value="F:transmembrane transporter activity"/>
    <property type="evidence" value="ECO:0007669"/>
    <property type="project" value="InterPro"/>
</dbReference>
<dbReference type="PANTHER" id="PTHR43791">
    <property type="entry name" value="PERMEASE-RELATED"/>
    <property type="match status" value="1"/>
</dbReference>
<feature type="transmembrane region" description="Helical" evidence="7">
    <location>
        <begin position="41"/>
        <end position="58"/>
    </location>
</feature>
<feature type="transmembrane region" description="Helical" evidence="7">
    <location>
        <begin position="84"/>
        <end position="104"/>
    </location>
</feature>
<dbReference type="PROSITE" id="PS50850">
    <property type="entry name" value="MFS"/>
    <property type="match status" value="1"/>
</dbReference>
<feature type="transmembrane region" description="Helical" evidence="7">
    <location>
        <begin position="356"/>
        <end position="377"/>
    </location>
</feature>
<protein>
    <recommendedName>
        <fullName evidence="8">Major facilitator superfamily (MFS) profile domain-containing protein</fullName>
    </recommendedName>
</protein>
<dbReference type="Gene3D" id="1.20.1250.20">
    <property type="entry name" value="MFS general substrate transporter like domains"/>
    <property type="match status" value="2"/>
</dbReference>
<feature type="transmembrane region" description="Helical" evidence="7">
    <location>
        <begin position="415"/>
        <end position="436"/>
    </location>
</feature>
<dbReference type="FunFam" id="1.20.1250.20:FF:000034">
    <property type="entry name" value="MFS general substrate transporter"/>
    <property type="match status" value="1"/>
</dbReference>
<feature type="transmembrane region" description="Helical" evidence="7">
    <location>
        <begin position="174"/>
        <end position="192"/>
    </location>
</feature>
<evidence type="ECO:0000256" key="2">
    <source>
        <dbReference type="ARBA" id="ARBA00022448"/>
    </source>
</evidence>
<dbReference type="SUPFAM" id="SSF103473">
    <property type="entry name" value="MFS general substrate transporter"/>
    <property type="match status" value="1"/>
</dbReference>
<name>A0A0W4ZC43_PNEC8</name>
<accession>A0A0W4ZC43</accession>
<evidence type="ECO:0000256" key="7">
    <source>
        <dbReference type="SAM" id="Phobius"/>
    </source>
</evidence>
<feature type="transmembrane region" description="Helical" evidence="7">
    <location>
        <begin position="111"/>
        <end position="130"/>
    </location>
</feature>
<dbReference type="OrthoDB" id="2962993at2759"/>
<dbReference type="InterPro" id="IPR036259">
    <property type="entry name" value="MFS_trans_sf"/>
</dbReference>
<dbReference type="Pfam" id="PF07690">
    <property type="entry name" value="MFS_1"/>
    <property type="match status" value="1"/>
</dbReference>
<evidence type="ECO:0000256" key="3">
    <source>
        <dbReference type="ARBA" id="ARBA00022692"/>
    </source>
</evidence>
<evidence type="ECO:0000313" key="10">
    <source>
        <dbReference type="Proteomes" id="UP000054454"/>
    </source>
</evidence>
<evidence type="ECO:0000256" key="6">
    <source>
        <dbReference type="ARBA" id="ARBA00037968"/>
    </source>
</evidence>